<dbReference type="Proteomes" id="UP001164250">
    <property type="component" value="Chromosome 10"/>
</dbReference>
<organism evidence="1 2">
    <name type="scientific">Pistacia atlantica</name>
    <dbReference type="NCBI Taxonomy" id="434234"/>
    <lineage>
        <taxon>Eukaryota</taxon>
        <taxon>Viridiplantae</taxon>
        <taxon>Streptophyta</taxon>
        <taxon>Embryophyta</taxon>
        <taxon>Tracheophyta</taxon>
        <taxon>Spermatophyta</taxon>
        <taxon>Magnoliopsida</taxon>
        <taxon>eudicotyledons</taxon>
        <taxon>Gunneridae</taxon>
        <taxon>Pentapetalae</taxon>
        <taxon>rosids</taxon>
        <taxon>malvids</taxon>
        <taxon>Sapindales</taxon>
        <taxon>Anacardiaceae</taxon>
        <taxon>Pistacia</taxon>
    </lineage>
</organism>
<gene>
    <name evidence="1" type="ORF">Patl1_08886</name>
</gene>
<evidence type="ECO:0000313" key="1">
    <source>
        <dbReference type="EMBL" id="KAJ0085279.1"/>
    </source>
</evidence>
<name>A0ACC1ACP3_9ROSI</name>
<proteinExistence type="predicted"/>
<reference evidence="2" key="1">
    <citation type="journal article" date="2023" name="G3 (Bethesda)">
        <title>Genome assembly and association tests identify interacting loci associated with vigor, precocity, and sex in interspecific pistachio rootstocks.</title>
        <authorList>
            <person name="Palmer W."/>
            <person name="Jacygrad E."/>
            <person name="Sagayaradj S."/>
            <person name="Cavanaugh K."/>
            <person name="Han R."/>
            <person name="Bertier L."/>
            <person name="Beede B."/>
            <person name="Kafkas S."/>
            <person name="Golino D."/>
            <person name="Preece J."/>
            <person name="Michelmore R."/>
        </authorList>
    </citation>
    <scope>NUCLEOTIDE SEQUENCE [LARGE SCALE GENOMIC DNA]</scope>
</reference>
<evidence type="ECO:0000313" key="2">
    <source>
        <dbReference type="Proteomes" id="UP001164250"/>
    </source>
</evidence>
<accession>A0ACC1ACP3</accession>
<dbReference type="EMBL" id="CM047906">
    <property type="protein sequence ID" value="KAJ0085279.1"/>
    <property type="molecule type" value="Genomic_DNA"/>
</dbReference>
<sequence>MRVDICKNFCITGVRMNLEAGDCTLCGWVGAEKLVQLSFTNFTNILLVSCFVNKKCCTSLRKTLAILGVKNIDFYHISGRNFLENSLDLLVIINNFLFSFSQKITICHFLMLVDRSVIFS</sequence>
<keyword evidence="2" id="KW-1185">Reference proteome</keyword>
<protein>
    <submittedName>
        <fullName evidence="1">Uncharacterized protein</fullName>
    </submittedName>
</protein>
<comment type="caution">
    <text evidence="1">The sequence shown here is derived from an EMBL/GenBank/DDBJ whole genome shotgun (WGS) entry which is preliminary data.</text>
</comment>